<evidence type="ECO:0000313" key="3">
    <source>
        <dbReference type="Proteomes" id="UP000305546"/>
    </source>
</evidence>
<sequence>MSPAAKSATVRFYIDADLLGLARVLVQLRSDVTFPGDPGGVIFKKKRPPCPIQPGALDVDWLPETARQRWLVITRDRNIQQHTREIAAVREHGARMIALAGADAVTKFDQLEVVMCRWRDIQRRLDEPGPFIYQASRTRLTLVSLDGP</sequence>
<protein>
    <recommendedName>
        <fullName evidence="1">VapC45 PIN like domain-containing protein</fullName>
    </recommendedName>
</protein>
<feature type="domain" description="VapC45 PIN like" evidence="1">
    <location>
        <begin position="48"/>
        <end position="100"/>
    </location>
</feature>
<proteinExistence type="predicted"/>
<gene>
    <name evidence="2" type="ORF">FG385_29945</name>
</gene>
<evidence type="ECO:0000313" key="2">
    <source>
        <dbReference type="EMBL" id="TNC20906.1"/>
    </source>
</evidence>
<dbReference type="InterPro" id="IPR041375">
    <property type="entry name" value="VapC45_PIN-like"/>
</dbReference>
<comment type="caution">
    <text evidence="2">The sequence shown here is derived from an EMBL/GenBank/DDBJ whole genome shotgun (WGS) entry which is preliminary data.</text>
</comment>
<evidence type="ECO:0000259" key="1">
    <source>
        <dbReference type="Pfam" id="PF18478"/>
    </source>
</evidence>
<dbReference type="AlphaFoldDB" id="A0A5C4LRX4"/>
<dbReference type="RefSeq" id="WP_139100156.1">
    <property type="nucleotide sequence ID" value="NZ_VDFW01000039.1"/>
</dbReference>
<accession>A0A5C4LRX4</accession>
<name>A0A5C4LRX4_9PSEU</name>
<dbReference type="Pfam" id="PF18478">
    <property type="entry name" value="PIN_10"/>
    <property type="match status" value="1"/>
</dbReference>
<dbReference type="OrthoDB" id="3828387at2"/>
<reference evidence="2 3" key="1">
    <citation type="submission" date="2019-06" db="EMBL/GenBank/DDBJ databases">
        <title>Amycolatopsis alkalitolerans sp. nov., isolated from Gastrodia elata Blume.</title>
        <authorList>
            <person name="Narsing Rao M.P."/>
            <person name="Li W.J."/>
        </authorList>
    </citation>
    <scope>NUCLEOTIDE SEQUENCE [LARGE SCALE GENOMIC DNA]</scope>
    <source>
        <strain evidence="2 3">SYSUP0005</strain>
    </source>
</reference>
<keyword evidence="3" id="KW-1185">Reference proteome</keyword>
<dbReference type="EMBL" id="VDFW01000039">
    <property type="protein sequence ID" value="TNC20906.1"/>
    <property type="molecule type" value="Genomic_DNA"/>
</dbReference>
<organism evidence="2 3">
    <name type="scientific">Amycolatopsis alkalitolerans</name>
    <dbReference type="NCBI Taxonomy" id="2547244"/>
    <lineage>
        <taxon>Bacteria</taxon>
        <taxon>Bacillati</taxon>
        <taxon>Actinomycetota</taxon>
        <taxon>Actinomycetes</taxon>
        <taxon>Pseudonocardiales</taxon>
        <taxon>Pseudonocardiaceae</taxon>
        <taxon>Amycolatopsis</taxon>
    </lineage>
</organism>
<dbReference type="Proteomes" id="UP000305546">
    <property type="component" value="Unassembled WGS sequence"/>
</dbReference>